<sequence length="520" mass="57053">MAEQGREEAEQPQPVQPPAVQPPAVELELQLPREWGRVVLRIYNEHLAAGVGVAAGFGIGIAAFYFGNLDLALPAIRRAIERRDPDNPDQPADPQVGEGVREGSLLVPVIFYSQLGYQYFTSILNGPFLKACLQAELAKVGYEAPIDVTVEKWELPNLPEGGAGLMGMMGEERVLGWLAELPEKVSLLSTAAGDSGIPEDVSSVAGVYTVASQEDVGEEEEAGPSQAGLPQQPPAQATPTAQQAELQEGPLKGRRARLLQHKDSPTAQTRLKAYSCLEKGAAMVTTGGYQEGVEHLLEGIMLMEHVTPDVVNLILYGQSWLHLDRAKLHQLTSTQLQANPDSTPCLLIQALQLSDGHIRQQAINHVIDIVLQHGETDPMYKHLAYIYCALGLTIWQTTRQPASALSACASALMHKSDHLLTLYYTAWCSMDVSVPQAIRQFQHYIHTAPTDHPAVPGAHYRLVTLYGQQDPSVHRDRILHHYNMAQQADRNRLPVFPSVLSGLTDAARRVYEQVMEQTHT</sequence>
<reference evidence="3" key="1">
    <citation type="journal article" date="2008" name="Nature">
        <title>The amphioxus genome and the evolution of the chordate karyotype.</title>
        <authorList>
            <consortium name="US DOE Joint Genome Institute (JGI-PGF)"/>
            <person name="Putnam N.H."/>
            <person name="Butts T."/>
            <person name="Ferrier D.E.K."/>
            <person name="Furlong R.F."/>
            <person name="Hellsten U."/>
            <person name="Kawashima T."/>
            <person name="Robinson-Rechavi M."/>
            <person name="Shoguchi E."/>
            <person name="Terry A."/>
            <person name="Yu J.-K."/>
            <person name="Benito-Gutierrez E.L."/>
            <person name="Dubchak I."/>
            <person name="Garcia-Fernandez J."/>
            <person name="Gibson-Brown J.J."/>
            <person name="Grigoriev I.V."/>
            <person name="Horton A.C."/>
            <person name="de Jong P.J."/>
            <person name="Jurka J."/>
            <person name="Kapitonov V.V."/>
            <person name="Kohara Y."/>
            <person name="Kuroki Y."/>
            <person name="Lindquist E."/>
            <person name="Lucas S."/>
            <person name="Osoegawa K."/>
            <person name="Pennacchio L.A."/>
            <person name="Salamov A.A."/>
            <person name="Satou Y."/>
            <person name="Sauka-Spengler T."/>
            <person name="Schmutz J."/>
            <person name="Shin-I T."/>
            <person name="Toyoda A."/>
            <person name="Bronner-Fraser M."/>
            <person name="Fujiyama A."/>
            <person name="Holland L.Z."/>
            <person name="Holland P.W.H."/>
            <person name="Satoh N."/>
            <person name="Rokhsar D.S."/>
        </authorList>
    </citation>
    <scope>NUCLEOTIDE SEQUENCE [LARGE SCALE GENOMIC DNA]</scope>
    <source>
        <strain evidence="3">S238N-H82</strain>
        <tissue evidence="3">Testes</tissue>
    </source>
</reference>
<dbReference type="AlphaFoldDB" id="C3ZNX3"/>
<feature type="region of interest" description="Disordered" evidence="1">
    <location>
        <begin position="1"/>
        <end position="21"/>
    </location>
</feature>
<accession>C3ZNX3</accession>
<evidence type="ECO:0000256" key="2">
    <source>
        <dbReference type="SAM" id="Phobius"/>
    </source>
</evidence>
<name>C3ZNX3_BRAFL</name>
<organism>
    <name type="scientific">Branchiostoma floridae</name>
    <name type="common">Florida lancelet</name>
    <name type="synonym">Amphioxus</name>
    <dbReference type="NCBI Taxonomy" id="7739"/>
    <lineage>
        <taxon>Eukaryota</taxon>
        <taxon>Metazoa</taxon>
        <taxon>Chordata</taxon>
        <taxon>Cephalochordata</taxon>
        <taxon>Leptocardii</taxon>
        <taxon>Amphioxiformes</taxon>
        <taxon>Branchiostomatidae</taxon>
        <taxon>Branchiostoma</taxon>
    </lineage>
</organism>
<protein>
    <submittedName>
        <fullName evidence="3">Uncharacterized protein</fullName>
    </submittedName>
</protein>
<feature type="compositionally biased region" description="Low complexity" evidence="1">
    <location>
        <begin position="223"/>
        <end position="247"/>
    </location>
</feature>
<keyword evidence="2" id="KW-1133">Transmembrane helix</keyword>
<proteinExistence type="predicted"/>
<keyword evidence="2" id="KW-0812">Transmembrane</keyword>
<keyword evidence="2" id="KW-0472">Membrane</keyword>
<feature type="region of interest" description="Disordered" evidence="1">
    <location>
        <begin position="212"/>
        <end position="247"/>
    </location>
</feature>
<gene>
    <name evidence="3" type="ORF">BRAFLDRAFT_100824</name>
</gene>
<feature type="transmembrane region" description="Helical" evidence="2">
    <location>
        <begin position="47"/>
        <end position="67"/>
    </location>
</feature>
<dbReference type="InParanoid" id="C3ZNX3"/>
<dbReference type="EMBL" id="GG666654">
    <property type="protein sequence ID" value="EEN45708.1"/>
    <property type="molecule type" value="Genomic_DNA"/>
</dbReference>
<evidence type="ECO:0000256" key="1">
    <source>
        <dbReference type="SAM" id="MobiDB-lite"/>
    </source>
</evidence>
<evidence type="ECO:0000313" key="3">
    <source>
        <dbReference type="EMBL" id="EEN45708.1"/>
    </source>
</evidence>